<dbReference type="SUPFAM" id="SSF56801">
    <property type="entry name" value="Acetyl-CoA synthetase-like"/>
    <property type="match status" value="1"/>
</dbReference>
<dbReference type="Gene3D" id="3.30.300.30">
    <property type="match status" value="1"/>
</dbReference>
<evidence type="ECO:0000256" key="2">
    <source>
        <dbReference type="ARBA" id="ARBA00022840"/>
    </source>
</evidence>
<dbReference type="Proteomes" id="UP001597294">
    <property type="component" value="Unassembled WGS sequence"/>
</dbReference>
<dbReference type="EMBL" id="JBHUII010000001">
    <property type="protein sequence ID" value="MFD2204153.1"/>
    <property type="molecule type" value="Genomic_DNA"/>
</dbReference>
<dbReference type="Pfam" id="PF00501">
    <property type="entry name" value="AMP-binding"/>
    <property type="match status" value="1"/>
</dbReference>
<dbReference type="Pfam" id="PF23562">
    <property type="entry name" value="AMP-binding_C_3"/>
    <property type="match status" value="1"/>
</dbReference>
<proteinExistence type="predicted"/>
<comment type="catalytic activity">
    <reaction evidence="3">
        <text>a long-chain fatty acid + ATP + CoA = a long-chain fatty acyl-CoA + AMP + diphosphate</text>
        <dbReference type="Rhea" id="RHEA:15421"/>
        <dbReference type="ChEBI" id="CHEBI:30616"/>
        <dbReference type="ChEBI" id="CHEBI:33019"/>
        <dbReference type="ChEBI" id="CHEBI:57287"/>
        <dbReference type="ChEBI" id="CHEBI:57560"/>
        <dbReference type="ChEBI" id="CHEBI:83139"/>
        <dbReference type="ChEBI" id="CHEBI:456215"/>
        <dbReference type="EC" id="6.2.1.3"/>
    </reaction>
    <physiologicalReaction direction="left-to-right" evidence="3">
        <dbReference type="Rhea" id="RHEA:15422"/>
    </physiologicalReaction>
</comment>
<evidence type="ECO:0000313" key="6">
    <source>
        <dbReference type="Proteomes" id="UP001597294"/>
    </source>
</evidence>
<keyword evidence="1" id="KW-0547">Nucleotide-binding</keyword>
<evidence type="ECO:0000313" key="5">
    <source>
        <dbReference type="EMBL" id="MFD2204153.1"/>
    </source>
</evidence>
<dbReference type="Gene3D" id="3.40.50.12780">
    <property type="entry name" value="N-terminal domain of ligase-like"/>
    <property type="match status" value="1"/>
</dbReference>
<evidence type="ECO:0000256" key="3">
    <source>
        <dbReference type="ARBA" id="ARBA00024484"/>
    </source>
</evidence>
<dbReference type="CDD" id="cd05907">
    <property type="entry name" value="VL_LC_FACS_like"/>
    <property type="match status" value="1"/>
</dbReference>
<name>A0ABW5BH30_9PROT</name>
<dbReference type="InterPro" id="IPR000873">
    <property type="entry name" value="AMP-dep_synth/lig_dom"/>
</dbReference>
<accession>A0ABW5BH30</accession>
<protein>
    <submittedName>
        <fullName evidence="5">AMP-dependent synthetase/ligase</fullName>
    </submittedName>
</protein>
<comment type="caution">
    <text evidence="5">The sequence shown here is derived from an EMBL/GenBank/DDBJ whole genome shotgun (WGS) entry which is preliminary data.</text>
</comment>
<dbReference type="PANTHER" id="PTHR43272:SF33">
    <property type="entry name" value="AMP-BINDING DOMAIN-CONTAINING PROTEIN-RELATED"/>
    <property type="match status" value="1"/>
</dbReference>
<sequence length="605" mass="67644">MEQTITPPHYKNLVSLFYEHAQERDEQPFLWFKENKVYWPISWAETSRRITAMARSLKSIGLAKGDRVVLVAENRPEWFIADLAIMAAGGITVPAYTTNTVENHQHVLNHSGAKGIIISTAALGRKALPAVEKSPECKWVITIDGIADDVEQDRDLEIHSWEHLLAEGDKLDEDIEASAKKITRKDIACLIYTSGTGGLPKGVMLSHGAILCNCEGAWDVLYRLGLGEETFLSFLPLSHAYEHTAGQFFPLLLGAQIYYGEGAEHLLRNMSEAKPTIMTAVPRLYESMYSRITRGLDKEKPLKRSLFYKAEALGRKKYYDSNGLNIIEKLQDRVLEKLVRNKLRLRFGGRLKAMVSGGAALNEDIGLFFHSLGLPILQGYGQTEAAPVIAVNRPGIIDMSTVGPELKGVEIKIAEDGEILAKGELLMSGYWNDPKYTEETIKDGWLHTGDIGEFDDKGRLKITDRKKDIIVLSGGDNVSPARVEGELSYHPFIHQVMVYGNKRPHLTAIIVPDEDFLEQWGEASGIPGVLASVHNNPSLKISLAKAIDQVNKQFSPLEKVRKFIIAKEAFSIENKMMTPTLKVRRHKVLEIYKEQLDALYPSSKK</sequence>
<keyword evidence="2" id="KW-0067">ATP-binding</keyword>
<dbReference type="InterPro" id="IPR042099">
    <property type="entry name" value="ANL_N_sf"/>
</dbReference>
<feature type="domain" description="AMP-dependent synthetase/ligase" evidence="4">
    <location>
        <begin position="19"/>
        <end position="431"/>
    </location>
</feature>
<evidence type="ECO:0000259" key="4">
    <source>
        <dbReference type="Pfam" id="PF00501"/>
    </source>
</evidence>
<organism evidence="5 6">
    <name type="scientific">Kiloniella antarctica</name>
    <dbReference type="NCBI Taxonomy" id="1550907"/>
    <lineage>
        <taxon>Bacteria</taxon>
        <taxon>Pseudomonadati</taxon>
        <taxon>Pseudomonadota</taxon>
        <taxon>Alphaproteobacteria</taxon>
        <taxon>Rhodospirillales</taxon>
        <taxon>Kiloniellaceae</taxon>
        <taxon>Kiloniella</taxon>
    </lineage>
</organism>
<gene>
    <name evidence="5" type="ORF">ACFSKO_00935</name>
</gene>
<dbReference type="RefSeq" id="WP_380247439.1">
    <property type="nucleotide sequence ID" value="NZ_JBHUII010000001.1"/>
</dbReference>
<evidence type="ECO:0000256" key="1">
    <source>
        <dbReference type="ARBA" id="ARBA00022741"/>
    </source>
</evidence>
<dbReference type="InterPro" id="IPR045851">
    <property type="entry name" value="AMP-bd_C_sf"/>
</dbReference>
<reference evidence="6" key="1">
    <citation type="journal article" date="2019" name="Int. J. Syst. Evol. Microbiol.">
        <title>The Global Catalogue of Microorganisms (GCM) 10K type strain sequencing project: providing services to taxonomists for standard genome sequencing and annotation.</title>
        <authorList>
            <consortium name="The Broad Institute Genomics Platform"/>
            <consortium name="The Broad Institute Genome Sequencing Center for Infectious Disease"/>
            <person name="Wu L."/>
            <person name="Ma J."/>
        </authorList>
    </citation>
    <scope>NUCLEOTIDE SEQUENCE [LARGE SCALE GENOMIC DNA]</scope>
    <source>
        <strain evidence="6">CGMCC 4.7192</strain>
    </source>
</reference>
<dbReference type="PANTHER" id="PTHR43272">
    <property type="entry name" value="LONG-CHAIN-FATTY-ACID--COA LIGASE"/>
    <property type="match status" value="1"/>
</dbReference>
<keyword evidence="6" id="KW-1185">Reference proteome</keyword>